<dbReference type="OrthoDB" id="9806027at2"/>
<dbReference type="SFLD" id="SFLDG01140">
    <property type="entry name" value="C2.B:_Phosphomannomutase_and_P"/>
    <property type="match status" value="1"/>
</dbReference>
<dbReference type="RefSeq" id="WP_126794377.1">
    <property type="nucleotide sequence ID" value="NZ_CP060720.1"/>
</dbReference>
<dbReference type="SFLD" id="SFLDG01144">
    <property type="entry name" value="C2.B.4:_PGP_Like"/>
    <property type="match status" value="1"/>
</dbReference>
<evidence type="ECO:0000313" key="2">
    <source>
        <dbReference type="EMBL" id="RSU13624.1"/>
    </source>
</evidence>
<comment type="caution">
    <text evidence="2">The sequence shown here is derived from an EMBL/GenBank/DDBJ whole genome shotgun (WGS) entry which is preliminary data.</text>
</comment>
<dbReference type="GO" id="GO:0000287">
    <property type="term" value="F:magnesium ion binding"/>
    <property type="evidence" value="ECO:0007669"/>
    <property type="project" value="TreeGrafter"/>
</dbReference>
<dbReference type="Pfam" id="PF08282">
    <property type="entry name" value="Hydrolase_3"/>
    <property type="match status" value="1"/>
</dbReference>
<dbReference type="Gene3D" id="3.40.50.1000">
    <property type="entry name" value="HAD superfamily/HAD-like"/>
    <property type="match status" value="1"/>
</dbReference>
<dbReference type="PANTHER" id="PTHR10000">
    <property type="entry name" value="PHOSPHOSERINE PHOSPHATASE"/>
    <property type="match status" value="1"/>
</dbReference>
<dbReference type="InterPro" id="IPR023214">
    <property type="entry name" value="HAD_sf"/>
</dbReference>
<dbReference type="Gene3D" id="3.30.1240.10">
    <property type="match status" value="1"/>
</dbReference>
<evidence type="ECO:0000313" key="3">
    <source>
        <dbReference type="Proteomes" id="UP000288028"/>
    </source>
</evidence>
<dbReference type="SFLD" id="SFLDS00003">
    <property type="entry name" value="Haloacid_Dehalogenase"/>
    <property type="match status" value="1"/>
</dbReference>
<dbReference type="InterPro" id="IPR000150">
    <property type="entry name" value="Cof"/>
</dbReference>
<dbReference type="GO" id="GO:0005829">
    <property type="term" value="C:cytosol"/>
    <property type="evidence" value="ECO:0007669"/>
    <property type="project" value="TreeGrafter"/>
</dbReference>
<dbReference type="AlphaFoldDB" id="A0A430AZZ3"/>
<reference evidence="2 3" key="1">
    <citation type="submission" date="2017-05" db="EMBL/GenBank/DDBJ databases">
        <title>Vagococcus spp. assemblies.</title>
        <authorList>
            <person name="Gulvik C.A."/>
        </authorList>
    </citation>
    <scope>NUCLEOTIDE SEQUENCE [LARGE SCALE GENOMIC DNA]</scope>
    <source>
        <strain evidence="2 3">SS1714</strain>
    </source>
</reference>
<dbReference type="NCBIfam" id="TIGR00099">
    <property type="entry name" value="Cof-subfamily"/>
    <property type="match status" value="1"/>
</dbReference>
<sequence length="289" mass="31590">MIKMIASDMDGTLLTSHLSISELNKDAVLKAQEQGIEFMVATGRAYTEAKPPLEDAGIRCGMITGNGAQAFDVDGNEIFTISIDKKIAKKVMAILRESGLYFELMTSKGVYSDSQPQRLENFATLLAENIPHITFKMAIAMASTHLNMLHINYTESYDELIESDDIEVLKVITFSDGGQEVLQPIAREIEKLDDVHVTSSFPNNIEINHIEAQKGVAVKRLAEAKGIDLKEVMTIGDNFNDVSMLEVAGVSFAMGNAEDGVKKVAKYEAETNVNDGVGKAILRAISENL</sequence>
<gene>
    <name evidence="2" type="ORF">CBF28_09045</name>
</gene>
<accession>A0A430AZZ3</accession>
<proteinExistence type="predicted"/>
<dbReference type="NCBIfam" id="TIGR01484">
    <property type="entry name" value="HAD-SF-IIB"/>
    <property type="match status" value="1"/>
</dbReference>
<protein>
    <submittedName>
        <fullName evidence="2">HAD family hydrolase</fullName>
    </submittedName>
</protein>
<dbReference type="GO" id="GO:0016791">
    <property type="term" value="F:phosphatase activity"/>
    <property type="evidence" value="ECO:0007669"/>
    <property type="project" value="UniProtKB-ARBA"/>
</dbReference>
<dbReference type="PROSITE" id="PS51671">
    <property type="entry name" value="ACT"/>
    <property type="match status" value="1"/>
</dbReference>
<dbReference type="PANTHER" id="PTHR10000:SF55">
    <property type="entry name" value="5-AMINO-6-(5-PHOSPHO-D-RIBITYLAMINO)URACIL PHOSPHATASE YCSE"/>
    <property type="match status" value="1"/>
</dbReference>
<dbReference type="Proteomes" id="UP000288028">
    <property type="component" value="Unassembled WGS sequence"/>
</dbReference>
<organism evidence="2 3">
    <name type="scientific">Vagococcus carniphilus</name>
    <dbReference type="NCBI Taxonomy" id="218144"/>
    <lineage>
        <taxon>Bacteria</taxon>
        <taxon>Bacillati</taxon>
        <taxon>Bacillota</taxon>
        <taxon>Bacilli</taxon>
        <taxon>Lactobacillales</taxon>
        <taxon>Enterococcaceae</taxon>
        <taxon>Vagococcus</taxon>
    </lineage>
</organism>
<evidence type="ECO:0000259" key="1">
    <source>
        <dbReference type="PROSITE" id="PS51671"/>
    </source>
</evidence>
<dbReference type="EMBL" id="NGKB01000008">
    <property type="protein sequence ID" value="RSU13624.1"/>
    <property type="molecule type" value="Genomic_DNA"/>
</dbReference>
<dbReference type="SUPFAM" id="SSF56784">
    <property type="entry name" value="HAD-like"/>
    <property type="match status" value="1"/>
</dbReference>
<dbReference type="InterPro" id="IPR002912">
    <property type="entry name" value="ACT_dom"/>
</dbReference>
<name>A0A430AZZ3_9ENTE</name>
<dbReference type="PROSITE" id="PS01229">
    <property type="entry name" value="COF_2"/>
    <property type="match status" value="1"/>
</dbReference>
<dbReference type="InterPro" id="IPR036412">
    <property type="entry name" value="HAD-like_sf"/>
</dbReference>
<keyword evidence="2" id="KW-0378">Hydrolase</keyword>
<dbReference type="InterPro" id="IPR006379">
    <property type="entry name" value="HAD-SF_hydro_IIB"/>
</dbReference>
<dbReference type="GeneID" id="95581956"/>
<dbReference type="CDD" id="cd07516">
    <property type="entry name" value="HAD_Pase"/>
    <property type="match status" value="1"/>
</dbReference>
<feature type="domain" description="ACT" evidence="1">
    <location>
        <begin position="122"/>
        <end position="203"/>
    </location>
</feature>
<keyword evidence="3" id="KW-1185">Reference proteome</keyword>